<protein>
    <submittedName>
        <fullName evidence="1">Uncharacterized protein</fullName>
    </submittedName>
</protein>
<reference evidence="1 2" key="1">
    <citation type="submission" date="2019-03" db="EMBL/GenBank/DDBJ databases">
        <title>Deep-cultivation of Planctomycetes and their phenomic and genomic characterization uncovers novel biology.</title>
        <authorList>
            <person name="Wiegand S."/>
            <person name="Jogler M."/>
            <person name="Boedeker C."/>
            <person name="Pinto D."/>
            <person name="Vollmers J."/>
            <person name="Rivas-Marin E."/>
            <person name="Kohn T."/>
            <person name="Peeters S.H."/>
            <person name="Heuer A."/>
            <person name="Rast P."/>
            <person name="Oberbeckmann S."/>
            <person name="Bunk B."/>
            <person name="Jeske O."/>
            <person name="Meyerdierks A."/>
            <person name="Storesund J.E."/>
            <person name="Kallscheuer N."/>
            <person name="Luecker S."/>
            <person name="Lage O.M."/>
            <person name="Pohl T."/>
            <person name="Merkel B.J."/>
            <person name="Hornburger P."/>
            <person name="Mueller R.-W."/>
            <person name="Bruemmer F."/>
            <person name="Labrenz M."/>
            <person name="Spormann A.M."/>
            <person name="Op den Camp H."/>
            <person name="Overmann J."/>
            <person name="Amann R."/>
            <person name="Jetten M.S.M."/>
            <person name="Mascher T."/>
            <person name="Medema M.H."/>
            <person name="Devos D.P."/>
            <person name="Kaster A.-K."/>
            <person name="Ovreas L."/>
            <person name="Rohde M."/>
            <person name="Galperin M.Y."/>
            <person name="Jogler C."/>
        </authorList>
    </citation>
    <scope>NUCLEOTIDE SEQUENCE [LARGE SCALE GENOMIC DNA]</scope>
    <source>
        <strain evidence="1 2">Enr10</strain>
    </source>
</reference>
<proteinExistence type="predicted"/>
<accession>A0A518A0M2</accession>
<accession>A0A517Q105</accession>
<organism evidence="1 2">
    <name type="scientific">Gimesia panareensis</name>
    <dbReference type="NCBI Taxonomy" id="2527978"/>
    <lineage>
        <taxon>Bacteria</taxon>
        <taxon>Pseudomonadati</taxon>
        <taxon>Planctomycetota</taxon>
        <taxon>Planctomycetia</taxon>
        <taxon>Planctomycetales</taxon>
        <taxon>Planctomycetaceae</taxon>
        <taxon>Gimesia</taxon>
    </lineage>
</organism>
<evidence type="ECO:0000313" key="1">
    <source>
        <dbReference type="EMBL" id="QDT25313.1"/>
    </source>
</evidence>
<dbReference type="RefSeq" id="WP_145103834.1">
    <property type="nucleotide sequence ID" value="NZ_CP036277.1"/>
</dbReference>
<dbReference type="Proteomes" id="UP000315647">
    <property type="component" value="Chromosome"/>
</dbReference>
<dbReference type="AlphaFoldDB" id="A0A517Q105"/>
<gene>
    <name evidence="1" type="ORF">Enr10x_06080</name>
</gene>
<evidence type="ECO:0000313" key="2">
    <source>
        <dbReference type="Proteomes" id="UP000315647"/>
    </source>
</evidence>
<sequence>MRDMVKVPAREPVSPGHVEDAIRELSFDKRTAFLKETQKYPCLRRLPELSKLADSIVASWNLEPFALSSRQWHRIPCERQIGLAFFDPKSKALSSELTVVECRNLSIEGISFFHDVPILSREVAITFDLEQEEREFLVVRLAWSRFSEAHVFQSGGRFLYQIDAEASLSETG</sequence>
<keyword evidence="2" id="KW-1185">Reference proteome</keyword>
<name>A0A517Q105_9PLAN</name>
<dbReference type="EMBL" id="CP037421">
    <property type="protein sequence ID" value="QDT25313.1"/>
    <property type="molecule type" value="Genomic_DNA"/>
</dbReference>